<reference evidence="1" key="2">
    <citation type="journal article" date="2023" name="Int. J. Mol. Sci.">
        <title>De Novo Assembly and Annotation of 11 Diverse Shrub Willow (Salix) Genomes Reveals Novel Gene Organization in Sex-Linked Regions.</title>
        <authorList>
            <person name="Hyden B."/>
            <person name="Feng K."/>
            <person name="Yates T.B."/>
            <person name="Jawdy S."/>
            <person name="Cereghino C."/>
            <person name="Smart L.B."/>
            <person name="Muchero W."/>
        </authorList>
    </citation>
    <scope>NUCLEOTIDE SEQUENCE [LARGE SCALE GENOMIC DNA]</scope>
    <source>
        <tissue evidence="1">Shoot tip</tissue>
    </source>
</reference>
<organism evidence="1 2">
    <name type="scientific">Salix viminalis</name>
    <name type="common">Common osier</name>
    <name type="synonym">Basket willow</name>
    <dbReference type="NCBI Taxonomy" id="40686"/>
    <lineage>
        <taxon>Eukaryota</taxon>
        <taxon>Viridiplantae</taxon>
        <taxon>Streptophyta</taxon>
        <taxon>Embryophyta</taxon>
        <taxon>Tracheophyta</taxon>
        <taxon>Spermatophyta</taxon>
        <taxon>Magnoliopsida</taxon>
        <taxon>eudicotyledons</taxon>
        <taxon>Gunneridae</taxon>
        <taxon>Pentapetalae</taxon>
        <taxon>rosids</taxon>
        <taxon>fabids</taxon>
        <taxon>Malpighiales</taxon>
        <taxon>Salicaceae</taxon>
        <taxon>Saliceae</taxon>
        <taxon>Salix</taxon>
    </lineage>
</organism>
<protein>
    <submittedName>
        <fullName evidence="1">Uncharacterized protein</fullName>
    </submittedName>
</protein>
<dbReference type="EMBL" id="JAPFFL010000019">
    <property type="protein sequence ID" value="KAJ6671700.1"/>
    <property type="molecule type" value="Genomic_DNA"/>
</dbReference>
<name>A0A9Q0SCA6_SALVM</name>
<proteinExistence type="predicted"/>
<comment type="caution">
    <text evidence="1">The sequence shown here is derived from an EMBL/GenBank/DDBJ whole genome shotgun (WGS) entry which is preliminary data.</text>
</comment>
<keyword evidence="2" id="KW-1185">Reference proteome</keyword>
<gene>
    <name evidence="1" type="ORF">OIU85_015444</name>
</gene>
<evidence type="ECO:0000313" key="2">
    <source>
        <dbReference type="Proteomes" id="UP001151529"/>
    </source>
</evidence>
<reference evidence="1" key="1">
    <citation type="submission" date="2022-11" db="EMBL/GenBank/DDBJ databases">
        <authorList>
            <person name="Hyden B.L."/>
            <person name="Feng K."/>
            <person name="Yates T."/>
            <person name="Jawdy S."/>
            <person name="Smart L.B."/>
            <person name="Muchero W."/>
        </authorList>
    </citation>
    <scope>NUCLEOTIDE SEQUENCE</scope>
    <source>
        <tissue evidence="1">Shoot tip</tissue>
    </source>
</reference>
<dbReference type="Proteomes" id="UP001151529">
    <property type="component" value="Chromosome 9"/>
</dbReference>
<accession>A0A9Q0SCA6</accession>
<evidence type="ECO:0000313" key="1">
    <source>
        <dbReference type="EMBL" id="KAJ6671700.1"/>
    </source>
</evidence>
<dbReference type="AlphaFoldDB" id="A0A9Q0SCA6"/>
<sequence>MLLYNQVDAVLPLDRIDATQRVRNGIGICMAMGPSPSFPSVQEPPSLILVDRQLGSRVLSCREKIAIDASSWRKRLANKVHLKDVGLIFPVEKKIAIDASLILEVKSSSSRSVDYDTWAQRKHHINKERKFSGFCHARRVLLQFHYHARTGA</sequence>